<dbReference type="HOGENOM" id="CLU_140953_0_0_2"/>
<feature type="domain" description="EamA" evidence="2">
    <location>
        <begin position="3"/>
        <end position="131"/>
    </location>
</feature>
<protein>
    <recommendedName>
        <fullName evidence="2">EamA domain-containing protein</fullName>
    </recommendedName>
</protein>
<dbReference type="eggNOG" id="arCOG03426">
    <property type="taxonomic scope" value="Archaea"/>
</dbReference>
<accession>D7DBL0</accession>
<feature type="transmembrane region" description="Helical" evidence="1">
    <location>
        <begin position="58"/>
        <end position="77"/>
    </location>
</feature>
<evidence type="ECO:0000313" key="3">
    <source>
        <dbReference type="EMBL" id="ADI31557.1"/>
    </source>
</evidence>
<organism evidence="3 4">
    <name type="scientific">Staphylothermus hellenicus (strain DSM 12710 / JCM 10830 / BK20S6-10-b1 / P8)</name>
    <dbReference type="NCBI Taxonomy" id="591019"/>
    <lineage>
        <taxon>Archaea</taxon>
        <taxon>Thermoproteota</taxon>
        <taxon>Thermoprotei</taxon>
        <taxon>Desulfurococcales</taxon>
        <taxon>Desulfurococcaceae</taxon>
        <taxon>Staphylothermus</taxon>
    </lineage>
</organism>
<feature type="transmembrane region" description="Helical" evidence="1">
    <location>
        <begin position="114"/>
        <end position="132"/>
    </location>
</feature>
<keyword evidence="1" id="KW-0812">Transmembrane</keyword>
<evidence type="ECO:0000256" key="1">
    <source>
        <dbReference type="SAM" id="Phobius"/>
    </source>
</evidence>
<keyword evidence="1" id="KW-0472">Membrane</keyword>
<dbReference type="PANTHER" id="PTHR22911">
    <property type="entry name" value="ACYL-MALONYL CONDENSING ENZYME-RELATED"/>
    <property type="match status" value="1"/>
</dbReference>
<dbReference type="GO" id="GO:0016020">
    <property type="term" value="C:membrane"/>
    <property type="evidence" value="ECO:0007669"/>
    <property type="project" value="InterPro"/>
</dbReference>
<dbReference type="EMBL" id="CP002051">
    <property type="protein sequence ID" value="ADI31557.1"/>
    <property type="molecule type" value="Genomic_DNA"/>
</dbReference>
<name>D7DBL0_STAHD</name>
<keyword evidence="4" id="KW-1185">Reference proteome</keyword>
<evidence type="ECO:0000259" key="2">
    <source>
        <dbReference type="Pfam" id="PF00892"/>
    </source>
</evidence>
<evidence type="ECO:0000313" key="4">
    <source>
        <dbReference type="Proteomes" id="UP000002573"/>
    </source>
</evidence>
<reference evidence="3 4" key="2">
    <citation type="journal article" date="2011" name="Stand. Genomic Sci.">
        <title>Complete genome sequence of Staphylothermus hellenicus P8.</title>
        <authorList>
            <person name="Anderson I."/>
            <person name="Wirth R."/>
            <person name="Lucas S."/>
            <person name="Copeland A."/>
            <person name="Lapidus A."/>
            <person name="Cheng J.F."/>
            <person name="Goodwin L."/>
            <person name="Pitluck S."/>
            <person name="Davenport K."/>
            <person name="Detter J.C."/>
            <person name="Han C."/>
            <person name="Tapia R."/>
            <person name="Land M."/>
            <person name="Hauser L."/>
            <person name="Pati A."/>
            <person name="Mikhailova N."/>
            <person name="Woyke T."/>
            <person name="Klenk H.P."/>
            <person name="Kyrpides N."/>
            <person name="Ivanova N."/>
        </authorList>
    </citation>
    <scope>NUCLEOTIDE SEQUENCE [LARGE SCALE GENOMIC DNA]</scope>
    <source>
        <strain evidence="4">DSM 12710 / JCM 10830 / BK20S6-10-b1 / P8</strain>
    </source>
</reference>
<proteinExistence type="predicted"/>
<reference evidence="4" key="1">
    <citation type="submission" date="2010-05" db="EMBL/GenBank/DDBJ databases">
        <title>Complete sequence of Staphylothermus hellenicus DSM 12710.</title>
        <authorList>
            <consortium name="US DOE Joint Genome Institute"/>
            <person name="Lucas S."/>
            <person name="Copeland A."/>
            <person name="Lapidus A."/>
            <person name="Cheng J.-F."/>
            <person name="Bruce D."/>
            <person name="Goodwin L."/>
            <person name="Pitluck S."/>
            <person name="Davenport K."/>
            <person name="Detter J.C."/>
            <person name="Han C."/>
            <person name="Tapia R."/>
            <person name="Larimer F."/>
            <person name="Land M."/>
            <person name="Hauser L."/>
            <person name="Kyrpides N."/>
            <person name="Mikhailova N."/>
            <person name="Anderson I.J."/>
            <person name="Woyke T."/>
        </authorList>
    </citation>
    <scope>NUCLEOTIDE SEQUENCE [LARGE SCALE GENOMIC DNA]</scope>
    <source>
        <strain evidence="4">DSM 12710 / JCM 10830 / BK20S6-10-b1 / P8</strain>
    </source>
</reference>
<dbReference type="AlphaFoldDB" id="D7DBL0"/>
<dbReference type="KEGG" id="shc:Shell_0426"/>
<dbReference type="InterPro" id="IPR000620">
    <property type="entry name" value="EamA_dom"/>
</dbReference>
<gene>
    <name evidence="3" type="ordered locus">Shell_0426</name>
</gene>
<dbReference type="Proteomes" id="UP000002573">
    <property type="component" value="Chromosome"/>
</dbReference>
<dbReference type="InterPro" id="IPR037185">
    <property type="entry name" value="EmrE-like"/>
</dbReference>
<feature type="transmembrane region" description="Helical" evidence="1">
    <location>
        <begin position="89"/>
        <end position="107"/>
    </location>
</feature>
<sequence length="133" mass="14498">MVYSVLCLLFWGLWGFVLKLAYSNLSWVETYFLSSLSSFILMLFVVSIHGLRLPSLNTYSALAFLAGFFGGAGYVFFVKALEHGKASVVIPLTALYPAITAVIALIVLREKISVYQGIGIVLAVLASILLSLK</sequence>
<dbReference type="Pfam" id="PF00892">
    <property type="entry name" value="EamA"/>
    <property type="match status" value="1"/>
</dbReference>
<feature type="transmembrane region" description="Helical" evidence="1">
    <location>
        <begin position="31"/>
        <end position="51"/>
    </location>
</feature>
<dbReference type="PANTHER" id="PTHR22911:SF137">
    <property type="entry name" value="SOLUTE CARRIER FAMILY 35 MEMBER G2-RELATED"/>
    <property type="match status" value="1"/>
</dbReference>
<keyword evidence="1" id="KW-1133">Transmembrane helix</keyword>
<dbReference type="SUPFAM" id="SSF103481">
    <property type="entry name" value="Multidrug resistance efflux transporter EmrE"/>
    <property type="match status" value="1"/>
</dbReference>
<dbReference type="Gene3D" id="1.10.3730.20">
    <property type="match status" value="1"/>
</dbReference>